<evidence type="ECO:0000313" key="2">
    <source>
        <dbReference type="Proteomes" id="UP000707071"/>
    </source>
</evidence>
<gene>
    <name evidence="1" type="ORF">E4U09_006664</name>
</gene>
<dbReference type="AlphaFoldDB" id="A0A9P7QNF9"/>
<name>A0A9P7QNF9_9HYPO</name>
<organism evidence="1 2">
    <name type="scientific">Claviceps aff. purpurea</name>
    <dbReference type="NCBI Taxonomy" id="1967640"/>
    <lineage>
        <taxon>Eukaryota</taxon>
        <taxon>Fungi</taxon>
        <taxon>Dikarya</taxon>
        <taxon>Ascomycota</taxon>
        <taxon>Pezizomycotina</taxon>
        <taxon>Sordariomycetes</taxon>
        <taxon>Hypocreomycetidae</taxon>
        <taxon>Hypocreales</taxon>
        <taxon>Clavicipitaceae</taxon>
        <taxon>Claviceps</taxon>
    </lineage>
</organism>
<protein>
    <submittedName>
        <fullName evidence="1">Uncharacterized protein</fullName>
    </submittedName>
</protein>
<dbReference type="Proteomes" id="UP000707071">
    <property type="component" value="Unassembled WGS sequence"/>
</dbReference>
<accession>A0A9P7QNF9</accession>
<proteinExistence type="predicted"/>
<keyword evidence="2" id="KW-1185">Reference proteome</keyword>
<reference evidence="1 2" key="1">
    <citation type="journal article" date="2020" name="bioRxiv">
        <title>Whole genome comparisons of ergot fungi reveals the divergence and evolution of species within the genus Claviceps are the result of varying mechanisms driving genome evolution and host range expansion.</title>
        <authorList>
            <person name="Wyka S.A."/>
            <person name="Mondo S.J."/>
            <person name="Liu M."/>
            <person name="Dettman J."/>
            <person name="Nalam V."/>
            <person name="Broders K.D."/>
        </authorList>
    </citation>
    <scope>NUCLEOTIDE SEQUENCE [LARGE SCALE GENOMIC DNA]</scope>
    <source>
        <strain evidence="1 2">Clav52</strain>
    </source>
</reference>
<evidence type="ECO:0000313" key="1">
    <source>
        <dbReference type="EMBL" id="KAG6300579.1"/>
    </source>
</evidence>
<sequence>MSFHFRTGFMVDGHLLSLDLSQCLDIRYTEFRQKDGYGGHLATWQADAQSGSGGGGAVIVTPIEEELGEHANCTIMGNSVDVDPSCIDRRIGRPPYVFITYPLCVFAISPANFMKDTLACPPILPAVSSAPKSESVSTPAVRNAIIGATVGTSAEPILGSGSLVDQRRFLYSRGAQSMTE</sequence>
<comment type="caution">
    <text evidence="1">The sequence shown here is derived from an EMBL/GenBank/DDBJ whole genome shotgun (WGS) entry which is preliminary data.</text>
</comment>
<dbReference type="EMBL" id="SRRH01000062">
    <property type="protein sequence ID" value="KAG6300579.1"/>
    <property type="molecule type" value="Genomic_DNA"/>
</dbReference>